<name>A0ABS3TVZ2_9PSED</name>
<reference evidence="5 6" key="1">
    <citation type="submission" date="2020-12" db="EMBL/GenBank/DDBJ databases">
        <title>Pseudomonas schmalbachii sp. nov. isolated from millipede gut.</title>
        <authorList>
            <person name="Shelomi M."/>
        </authorList>
    </citation>
    <scope>NUCLEOTIDE SEQUENCE [LARGE SCALE GENOMIC DNA]</scope>
    <source>
        <strain evidence="5 6">Milli4</strain>
    </source>
</reference>
<dbReference type="SUPFAM" id="SSF53850">
    <property type="entry name" value="Periplasmic binding protein-like II"/>
    <property type="match status" value="1"/>
</dbReference>
<organism evidence="5 6">
    <name type="scientific">Pseudomonas schmalbachii</name>
    <dbReference type="NCBI Taxonomy" id="2816993"/>
    <lineage>
        <taxon>Bacteria</taxon>
        <taxon>Pseudomonadati</taxon>
        <taxon>Pseudomonadota</taxon>
        <taxon>Gammaproteobacteria</taxon>
        <taxon>Pseudomonadales</taxon>
        <taxon>Pseudomonadaceae</taxon>
        <taxon>Pseudomonas</taxon>
    </lineage>
</organism>
<keyword evidence="2 3" id="KW-0732">Signal</keyword>
<dbReference type="Proteomes" id="UP000669060">
    <property type="component" value="Unassembled WGS sequence"/>
</dbReference>
<sequence>MALRVLPFLLLLLISPLSPADELRMAGGRWPPFADTRLPDNGFCVHLVREALTRAGYASQYAEVPWPRALHGLRKGEYDVVVDAWYNAERESYAIYSQPYLTNRVRLLKRKGEPIAYARLADLYPYRIAVVRGYSYSTAFDSDPRLTKVEVASFANAARMLDAGRVELTLEDEMVARHRLATELQPLQGRLEFLPTAVAEKELYIMVSRANPRHAEIAAGFNQAIHEMRGDGSYDALLRAHGLQ</sequence>
<protein>
    <submittedName>
        <fullName evidence="5">Transporter substrate-binding domain-containing protein</fullName>
    </submittedName>
</protein>
<dbReference type="SMART" id="SM00062">
    <property type="entry name" value="PBPb"/>
    <property type="match status" value="1"/>
</dbReference>
<comment type="similarity">
    <text evidence="1">Belongs to the bacterial solute-binding protein 3 family.</text>
</comment>
<dbReference type="Gene3D" id="3.40.190.10">
    <property type="entry name" value="Periplasmic binding protein-like II"/>
    <property type="match status" value="2"/>
</dbReference>
<evidence type="ECO:0000313" key="5">
    <source>
        <dbReference type="EMBL" id="MBO3277841.1"/>
    </source>
</evidence>
<comment type="caution">
    <text evidence="5">The sequence shown here is derived from an EMBL/GenBank/DDBJ whole genome shotgun (WGS) entry which is preliminary data.</text>
</comment>
<dbReference type="PANTHER" id="PTHR35936">
    <property type="entry name" value="MEMBRANE-BOUND LYTIC MUREIN TRANSGLYCOSYLASE F"/>
    <property type="match status" value="1"/>
</dbReference>
<proteinExistence type="inferred from homology"/>
<dbReference type="EMBL" id="JAELYA010000010">
    <property type="protein sequence ID" value="MBO3277841.1"/>
    <property type="molecule type" value="Genomic_DNA"/>
</dbReference>
<evidence type="ECO:0000313" key="6">
    <source>
        <dbReference type="Proteomes" id="UP000669060"/>
    </source>
</evidence>
<dbReference type="InterPro" id="IPR001638">
    <property type="entry name" value="Solute-binding_3/MltF_N"/>
</dbReference>
<dbReference type="PANTHER" id="PTHR35936:SF25">
    <property type="entry name" value="ABC TRANSPORTER SUBSTRATE-BINDING PROTEIN"/>
    <property type="match status" value="1"/>
</dbReference>
<dbReference type="RefSeq" id="WP_208316236.1">
    <property type="nucleotide sequence ID" value="NZ_JAELYA010000010.1"/>
</dbReference>
<gene>
    <name evidence="5" type="ORF">JFY56_21715</name>
</gene>
<evidence type="ECO:0000256" key="1">
    <source>
        <dbReference type="ARBA" id="ARBA00010333"/>
    </source>
</evidence>
<dbReference type="Pfam" id="PF00497">
    <property type="entry name" value="SBP_bac_3"/>
    <property type="match status" value="1"/>
</dbReference>
<evidence type="ECO:0000256" key="2">
    <source>
        <dbReference type="ARBA" id="ARBA00022729"/>
    </source>
</evidence>
<evidence type="ECO:0000259" key="4">
    <source>
        <dbReference type="SMART" id="SM00062"/>
    </source>
</evidence>
<accession>A0ABS3TVZ2</accession>
<keyword evidence="6" id="KW-1185">Reference proteome</keyword>
<feature type="domain" description="Solute-binding protein family 3/N-terminal" evidence="4">
    <location>
        <begin position="22"/>
        <end position="243"/>
    </location>
</feature>
<feature type="chain" id="PRO_5045245387" evidence="3">
    <location>
        <begin position="21"/>
        <end position="244"/>
    </location>
</feature>
<evidence type="ECO:0000256" key="3">
    <source>
        <dbReference type="SAM" id="SignalP"/>
    </source>
</evidence>
<feature type="signal peptide" evidence="3">
    <location>
        <begin position="1"/>
        <end position="20"/>
    </location>
</feature>